<organism evidence="1 2">
    <name type="scientific">Pedobacter africanus</name>
    <dbReference type="NCBI Taxonomy" id="151894"/>
    <lineage>
        <taxon>Bacteria</taxon>
        <taxon>Pseudomonadati</taxon>
        <taxon>Bacteroidota</taxon>
        <taxon>Sphingobacteriia</taxon>
        <taxon>Sphingobacteriales</taxon>
        <taxon>Sphingobacteriaceae</taxon>
        <taxon>Pedobacter</taxon>
    </lineage>
</organism>
<protein>
    <submittedName>
        <fullName evidence="1">Uncharacterized protein</fullName>
    </submittedName>
</protein>
<reference evidence="1" key="1">
    <citation type="submission" date="2023-07" db="EMBL/GenBank/DDBJ databases">
        <title>Sorghum-associated microbial communities from plants grown in Nebraska, USA.</title>
        <authorList>
            <person name="Schachtman D."/>
        </authorList>
    </citation>
    <scope>NUCLEOTIDE SEQUENCE</scope>
    <source>
        <strain evidence="1">2697</strain>
    </source>
</reference>
<keyword evidence="2" id="KW-1185">Reference proteome</keyword>
<name>A0ACC6KUG3_9SPHI</name>
<proteinExistence type="predicted"/>
<evidence type="ECO:0000313" key="2">
    <source>
        <dbReference type="Proteomes" id="UP001246858"/>
    </source>
</evidence>
<dbReference type="Proteomes" id="UP001246858">
    <property type="component" value="Unassembled WGS sequence"/>
</dbReference>
<sequence length="84" mass="9911">MNFEKIIENIKSKDDFTAFVGILMQDFQNNVGEWENRTVDTYLEAIQRYTEDLDGYFRNQNVPVPENVPWKVFAVILVAAKMYE</sequence>
<accession>A0ACC6KUG3</accession>
<comment type="caution">
    <text evidence="1">The sequence shown here is derived from an EMBL/GenBank/DDBJ whole genome shotgun (WGS) entry which is preliminary data.</text>
</comment>
<evidence type="ECO:0000313" key="1">
    <source>
        <dbReference type="EMBL" id="MDR6782768.1"/>
    </source>
</evidence>
<dbReference type="EMBL" id="JAVDTF010000001">
    <property type="protein sequence ID" value="MDR6782768.1"/>
    <property type="molecule type" value="Genomic_DNA"/>
</dbReference>
<gene>
    <name evidence="1" type="ORF">J2X78_001320</name>
</gene>